<reference evidence="1 2" key="1">
    <citation type="submission" date="2024-04" db="EMBL/GenBank/DDBJ databases">
        <title>Phyllosticta paracitricarpa is synonymous to the EU quarantine fungus P. citricarpa based on phylogenomic analyses.</title>
        <authorList>
            <consortium name="Lawrence Berkeley National Laboratory"/>
            <person name="Van Ingen-Buijs V.A."/>
            <person name="Van Westerhoven A.C."/>
            <person name="Haridas S."/>
            <person name="Skiadas P."/>
            <person name="Martin F."/>
            <person name="Groenewald J.Z."/>
            <person name="Crous P.W."/>
            <person name="Seidl M.F."/>
        </authorList>
    </citation>
    <scope>NUCLEOTIDE SEQUENCE [LARGE SCALE GENOMIC DNA]</scope>
    <source>
        <strain evidence="1 2">CBS 122670</strain>
    </source>
</reference>
<organism evidence="1 2">
    <name type="scientific">Phyllosticta citricarpa</name>
    <dbReference type="NCBI Taxonomy" id="55181"/>
    <lineage>
        <taxon>Eukaryota</taxon>
        <taxon>Fungi</taxon>
        <taxon>Dikarya</taxon>
        <taxon>Ascomycota</taxon>
        <taxon>Pezizomycotina</taxon>
        <taxon>Dothideomycetes</taxon>
        <taxon>Dothideomycetes incertae sedis</taxon>
        <taxon>Botryosphaeriales</taxon>
        <taxon>Phyllostictaceae</taxon>
        <taxon>Phyllosticta</taxon>
    </lineage>
</organism>
<sequence>MIMPKKCQVMSTACNELPQNAQSDLPVEEDRSNFEDLHHGCYFHRRRGAIGNLHKCSAKAFLVSPHGGATKCRAHFISRGCGTPSSCCANHDVGHCQIEANWEWSSCRPISPQEQTETNKGLLATLISDTDNFRQGAVTPSENSLRVTLPLRSSTTTDQCFRHTYMKYLRLHHYPFVCGQTLKRTEEHSHHRTVGCITKQPKAIAVFFAISTCTRYQSIKRALGLPTLQRISLAQSGTTGAL</sequence>
<protein>
    <submittedName>
        <fullName evidence="1">Uncharacterized protein</fullName>
    </submittedName>
</protein>
<name>A0ABR1M1P4_9PEZI</name>
<accession>A0ABR1M1P4</accession>
<keyword evidence="2" id="KW-1185">Reference proteome</keyword>
<proteinExistence type="predicted"/>
<gene>
    <name evidence="1" type="ORF">IWX46DRAFT_187093</name>
</gene>
<comment type="caution">
    <text evidence="1">The sequence shown here is derived from an EMBL/GenBank/DDBJ whole genome shotgun (WGS) entry which is preliminary data.</text>
</comment>
<dbReference type="Proteomes" id="UP001365128">
    <property type="component" value="Unassembled WGS sequence"/>
</dbReference>
<evidence type="ECO:0000313" key="2">
    <source>
        <dbReference type="Proteomes" id="UP001365128"/>
    </source>
</evidence>
<evidence type="ECO:0000313" key="1">
    <source>
        <dbReference type="EMBL" id="KAK7541370.1"/>
    </source>
</evidence>
<dbReference type="EMBL" id="JBBPDW010000025">
    <property type="protein sequence ID" value="KAK7541370.1"/>
    <property type="molecule type" value="Genomic_DNA"/>
</dbReference>